<dbReference type="GO" id="GO:0006207">
    <property type="term" value="P:'de novo' pyrimidine nucleobase biosynthetic process"/>
    <property type="evidence" value="ECO:0007669"/>
    <property type="project" value="TreeGrafter"/>
</dbReference>
<comment type="function">
    <text evidence="1 9">Catalyzes the transfer of a ribosyl phosphate group from 5-phosphoribose 1-diphosphate to orotate, leading to the formation of orotidine monophosphate (OMP).</text>
</comment>
<feature type="binding site" description="in other chain" evidence="9">
    <location>
        <position position="26"/>
    </location>
    <ligand>
        <name>5-phospho-alpha-D-ribose 1-diphosphate</name>
        <dbReference type="ChEBI" id="CHEBI:58017"/>
        <note>ligand shared between dimeric partners</note>
    </ligand>
</feature>
<dbReference type="eggNOG" id="COG0461">
    <property type="taxonomic scope" value="Bacteria"/>
</dbReference>
<feature type="binding site" evidence="9">
    <location>
        <position position="131"/>
    </location>
    <ligand>
        <name>orotate</name>
        <dbReference type="ChEBI" id="CHEBI:30839"/>
    </ligand>
</feature>
<dbReference type="NCBIfam" id="TIGR00336">
    <property type="entry name" value="pyrE"/>
    <property type="match status" value="1"/>
</dbReference>
<dbReference type="OrthoDB" id="9802134at2"/>
<comment type="catalytic activity">
    <reaction evidence="9">
        <text>orotidine 5'-phosphate + diphosphate = orotate + 5-phospho-alpha-D-ribose 1-diphosphate</text>
        <dbReference type="Rhea" id="RHEA:10380"/>
        <dbReference type="ChEBI" id="CHEBI:30839"/>
        <dbReference type="ChEBI" id="CHEBI:33019"/>
        <dbReference type="ChEBI" id="CHEBI:57538"/>
        <dbReference type="ChEBI" id="CHEBI:58017"/>
        <dbReference type="EC" id="2.4.2.10"/>
    </reaction>
</comment>
<dbReference type="GO" id="GO:0000287">
    <property type="term" value="F:magnesium ion binding"/>
    <property type="evidence" value="ECO:0007669"/>
    <property type="project" value="UniProtKB-UniRule"/>
</dbReference>
<feature type="binding site" description="in other chain" evidence="9">
    <location>
        <begin position="127"/>
        <end position="135"/>
    </location>
    <ligand>
        <name>5-phospho-alpha-D-ribose 1-diphosphate</name>
        <dbReference type="ChEBI" id="CHEBI:58017"/>
        <note>ligand shared between dimeric partners</note>
    </ligand>
</feature>
<feature type="binding site" evidence="9">
    <location>
        <position position="100"/>
    </location>
    <ligand>
        <name>5-phospho-alpha-D-ribose 1-diphosphate</name>
        <dbReference type="ChEBI" id="CHEBI:58017"/>
        <note>ligand shared between dimeric partners</note>
    </ligand>
</feature>
<dbReference type="UniPathway" id="UPA00070">
    <property type="reaction ID" value="UER00119"/>
</dbReference>
<comment type="cofactor">
    <cofactor evidence="9">
        <name>Mg(2+)</name>
        <dbReference type="ChEBI" id="CHEBI:18420"/>
    </cofactor>
</comment>
<dbReference type="InterPro" id="IPR023031">
    <property type="entry name" value="OPRT"/>
</dbReference>
<gene>
    <name evidence="9 11" type="primary">pyrE</name>
    <name evidence="11" type="ORF">LNTAR_04796</name>
</gene>
<protein>
    <recommendedName>
        <fullName evidence="5 9">Orotate phosphoribosyltransferase</fullName>
        <shortName evidence="9">OPRT</shortName>
        <shortName evidence="9">OPRTase</shortName>
        <ecNumber evidence="5 9">2.4.2.10</ecNumber>
    </recommendedName>
</protein>
<evidence type="ECO:0000256" key="5">
    <source>
        <dbReference type="ARBA" id="ARBA00011971"/>
    </source>
</evidence>
<dbReference type="InterPro" id="IPR000836">
    <property type="entry name" value="PRTase_dom"/>
</dbReference>
<evidence type="ECO:0000313" key="11">
    <source>
        <dbReference type="EMBL" id="EDM27401.1"/>
    </source>
</evidence>
<evidence type="ECO:0000256" key="3">
    <source>
        <dbReference type="ARBA" id="ARBA00006340"/>
    </source>
</evidence>
<evidence type="ECO:0000256" key="9">
    <source>
        <dbReference type="HAMAP-Rule" id="MF_01208"/>
    </source>
</evidence>
<evidence type="ECO:0000256" key="4">
    <source>
        <dbReference type="ARBA" id="ARBA00011738"/>
    </source>
</evidence>
<feature type="binding site" evidence="9">
    <location>
        <position position="106"/>
    </location>
    <ligand>
        <name>5-phospho-alpha-D-ribose 1-diphosphate</name>
        <dbReference type="ChEBI" id="CHEBI:58017"/>
        <note>ligand shared between dimeric partners</note>
    </ligand>
</feature>
<dbReference type="CDD" id="cd06223">
    <property type="entry name" value="PRTases_typeI"/>
    <property type="match status" value="1"/>
</dbReference>
<dbReference type="PANTHER" id="PTHR46683">
    <property type="entry name" value="OROTATE PHOSPHORIBOSYLTRANSFERASE 1-RELATED"/>
    <property type="match status" value="1"/>
</dbReference>
<evidence type="ECO:0000256" key="1">
    <source>
        <dbReference type="ARBA" id="ARBA00003769"/>
    </source>
</evidence>
<feature type="domain" description="Phosphoribosyltransferase" evidence="10">
    <location>
        <begin position="38"/>
        <end position="163"/>
    </location>
</feature>
<dbReference type="Proteomes" id="UP000004947">
    <property type="component" value="Unassembled WGS sequence"/>
</dbReference>
<evidence type="ECO:0000256" key="6">
    <source>
        <dbReference type="ARBA" id="ARBA00022676"/>
    </source>
</evidence>
<keyword evidence="6 9" id="KW-0328">Glycosyltransferase</keyword>
<keyword evidence="9" id="KW-0460">Magnesium</keyword>
<dbReference type="RefSeq" id="WP_007278706.1">
    <property type="nucleotide sequence ID" value="NZ_ABCK01000009.1"/>
</dbReference>
<dbReference type="AlphaFoldDB" id="A6DLE6"/>
<proteinExistence type="inferred from homology"/>
<evidence type="ECO:0000259" key="10">
    <source>
        <dbReference type="Pfam" id="PF00156"/>
    </source>
</evidence>
<dbReference type="PANTHER" id="PTHR46683:SF1">
    <property type="entry name" value="OROTATE PHOSPHORIBOSYLTRANSFERASE 1-RELATED"/>
    <property type="match status" value="1"/>
</dbReference>
<dbReference type="SUPFAM" id="SSF53271">
    <property type="entry name" value="PRTase-like"/>
    <property type="match status" value="1"/>
</dbReference>
<feature type="binding site" evidence="9">
    <location>
        <position position="160"/>
    </location>
    <ligand>
        <name>orotate</name>
        <dbReference type="ChEBI" id="CHEBI:30839"/>
    </ligand>
</feature>
<keyword evidence="8 9" id="KW-0665">Pyrimidine biosynthesis</keyword>
<dbReference type="HAMAP" id="MF_01208">
    <property type="entry name" value="PyrE"/>
    <property type="match status" value="1"/>
</dbReference>
<evidence type="ECO:0000313" key="12">
    <source>
        <dbReference type="Proteomes" id="UP000004947"/>
    </source>
</evidence>
<reference evidence="11 12" key="1">
    <citation type="journal article" date="2010" name="J. Bacteriol.">
        <title>Genome sequence of Lentisphaera araneosa HTCC2155T, the type species of the order Lentisphaerales in the phylum Lentisphaerae.</title>
        <authorList>
            <person name="Thrash J.C."/>
            <person name="Cho J.C."/>
            <person name="Vergin K.L."/>
            <person name="Morris R.M."/>
            <person name="Giovannoni S.J."/>
        </authorList>
    </citation>
    <scope>NUCLEOTIDE SEQUENCE [LARGE SCALE GENOMIC DNA]</scope>
    <source>
        <strain evidence="11 12">HTCC2155</strain>
    </source>
</reference>
<comment type="caution">
    <text evidence="9">Lacks conserved residue(s) required for the propagation of feature annotation.</text>
</comment>
<sequence>MEQYKKDFIDFMVESQVLTFGDFTTKSGRKTPFFVNTGNYDTGKKISKLGEFYAETIKDRYGLDFDLVYGPAYKGIPLAVTISSAIYSMFDKNIGFTFNRKEAKNHGEGGSFVGYKLADKQKVIIVEDVITAGTAMRENLPILKDAADLSIEAIIVSVDRMEKGTGDLSAIQEIEKDYQIPVHPIVSIDEVVDYLYNREVNGKVIIDDETLARIKAYRAQYGI</sequence>
<evidence type="ECO:0000256" key="2">
    <source>
        <dbReference type="ARBA" id="ARBA00004889"/>
    </source>
</evidence>
<dbReference type="Pfam" id="PF00156">
    <property type="entry name" value="Pribosyltran"/>
    <property type="match status" value="1"/>
</dbReference>
<comment type="pathway">
    <text evidence="2 9">Pyrimidine metabolism; UMP biosynthesis via de novo pathway; UMP from orotate: step 1/2.</text>
</comment>
<dbReference type="InterPro" id="IPR029057">
    <property type="entry name" value="PRTase-like"/>
</dbReference>
<dbReference type="GO" id="GO:0044205">
    <property type="term" value="P:'de novo' UMP biosynthetic process"/>
    <property type="evidence" value="ECO:0007669"/>
    <property type="project" value="UniProtKB-UniRule"/>
</dbReference>
<dbReference type="GO" id="GO:0004588">
    <property type="term" value="F:orotate phosphoribosyltransferase activity"/>
    <property type="evidence" value="ECO:0007669"/>
    <property type="project" value="UniProtKB-UniRule"/>
</dbReference>
<accession>A6DLE6</accession>
<dbReference type="FunFam" id="3.40.50.2020:FF:000008">
    <property type="entry name" value="Orotate phosphoribosyltransferase"/>
    <property type="match status" value="1"/>
</dbReference>
<keyword evidence="7 9" id="KW-0808">Transferase</keyword>
<comment type="similarity">
    <text evidence="3 9">Belongs to the purine/pyrimidine phosphoribosyltransferase family. PyrE subfamily.</text>
</comment>
<name>A6DLE6_9BACT</name>
<dbReference type="EMBL" id="ABCK01000009">
    <property type="protein sequence ID" value="EDM27401.1"/>
    <property type="molecule type" value="Genomic_DNA"/>
</dbReference>
<dbReference type="InterPro" id="IPR004467">
    <property type="entry name" value="Or_phspho_trans_dom"/>
</dbReference>
<comment type="caution">
    <text evidence="11">The sequence shown here is derived from an EMBL/GenBank/DDBJ whole genome shotgun (WGS) entry which is preliminary data.</text>
</comment>
<feature type="binding site" evidence="9">
    <location>
        <position position="104"/>
    </location>
    <ligand>
        <name>5-phospho-alpha-D-ribose 1-diphosphate</name>
        <dbReference type="ChEBI" id="CHEBI:58017"/>
        <note>ligand shared between dimeric partners</note>
    </ligand>
</feature>
<feature type="binding site" description="in other chain" evidence="9">
    <location>
        <position position="101"/>
    </location>
    <ligand>
        <name>5-phospho-alpha-D-ribose 1-diphosphate</name>
        <dbReference type="ChEBI" id="CHEBI:58017"/>
        <note>ligand shared between dimeric partners</note>
    </ligand>
</feature>
<dbReference type="GO" id="GO:0046132">
    <property type="term" value="P:pyrimidine ribonucleoside biosynthetic process"/>
    <property type="evidence" value="ECO:0007669"/>
    <property type="project" value="TreeGrafter"/>
</dbReference>
<dbReference type="STRING" id="313628.LNTAR_04796"/>
<dbReference type="EC" id="2.4.2.10" evidence="5 9"/>
<dbReference type="Gene3D" id="3.40.50.2020">
    <property type="match status" value="1"/>
</dbReference>
<dbReference type="GO" id="GO:0005737">
    <property type="term" value="C:cytoplasm"/>
    <property type="evidence" value="ECO:0007669"/>
    <property type="project" value="TreeGrafter"/>
</dbReference>
<comment type="subunit">
    <text evidence="4 9">Homodimer.</text>
</comment>
<keyword evidence="12" id="KW-1185">Reference proteome</keyword>
<feature type="binding site" description="in other chain" evidence="9">
    <location>
        <begin position="73"/>
        <end position="74"/>
    </location>
    <ligand>
        <name>5-phospho-alpha-D-ribose 1-diphosphate</name>
        <dbReference type="ChEBI" id="CHEBI:58017"/>
        <note>ligand shared between dimeric partners</note>
    </ligand>
</feature>
<evidence type="ECO:0000256" key="7">
    <source>
        <dbReference type="ARBA" id="ARBA00022679"/>
    </source>
</evidence>
<organism evidence="11 12">
    <name type="scientific">Lentisphaera araneosa HTCC2155</name>
    <dbReference type="NCBI Taxonomy" id="313628"/>
    <lineage>
        <taxon>Bacteria</taxon>
        <taxon>Pseudomonadati</taxon>
        <taxon>Lentisphaerota</taxon>
        <taxon>Lentisphaeria</taxon>
        <taxon>Lentisphaerales</taxon>
        <taxon>Lentisphaeraceae</taxon>
        <taxon>Lentisphaera</taxon>
    </lineage>
</organism>
<evidence type="ECO:0000256" key="8">
    <source>
        <dbReference type="ARBA" id="ARBA00022975"/>
    </source>
</evidence>